<reference evidence="2 4" key="2">
    <citation type="submission" date="2016-11" db="EMBL/GenBank/DDBJ databases">
        <authorList>
            <person name="Varghese N."/>
            <person name="Submissions S."/>
        </authorList>
    </citation>
    <scope>NUCLEOTIDE SEQUENCE [LARGE SCALE GENOMIC DNA]</scope>
    <source>
        <strain evidence="2 4">DSM 7308</strain>
    </source>
</reference>
<dbReference type="Proteomes" id="UP000323392">
    <property type="component" value="Unassembled WGS sequence"/>
</dbReference>
<proteinExistence type="predicted"/>
<dbReference type="AlphaFoldDB" id="A0A150FPC0"/>
<dbReference type="EMBL" id="FRBG01000002">
    <property type="protein sequence ID" value="SHK50387.1"/>
    <property type="molecule type" value="Genomic_DNA"/>
</dbReference>
<gene>
    <name evidence="1" type="ORF">JWYL7_0547</name>
    <name evidence="2" type="ORF">SAMN05661008_00342</name>
</gene>
<sequence>MIKIDEYKVIENISRETTIIKINEDTIDRVKAGDYGLLSITKEREPILVEKAMCDLSDIDLDIIFAPDIIFSFKKEEDIDNFIKKLYELKEKLKPVL</sequence>
<dbReference type="RefSeq" id="WP_066068716.1">
    <property type="nucleotide sequence ID" value="NZ_FRBG01000002.1"/>
</dbReference>
<evidence type="ECO:0000313" key="2">
    <source>
        <dbReference type="EMBL" id="SHK50387.1"/>
    </source>
</evidence>
<dbReference type="PATRIC" id="fig|1121328.3.peg.547"/>
<evidence type="ECO:0000313" key="4">
    <source>
        <dbReference type="Proteomes" id="UP000323392"/>
    </source>
</evidence>
<dbReference type="STRING" id="1121328.JWYL7_0547"/>
<evidence type="ECO:0000313" key="1">
    <source>
        <dbReference type="EMBL" id="KXZ39472.1"/>
    </source>
</evidence>
<reference evidence="1 3" key="1">
    <citation type="submission" date="2016-02" db="EMBL/GenBank/DDBJ databases">
        <title>Draft genome sequence for Clostridium paradoxum JW-YL-7.</title>
        <authorList>
            <person name="Utturkar S.M."/>
            <person name="Lancaster A."/>
            <person name="Poole F.L."/>
            <person name="Adams M.W."/>
            <person name="Brown S.D."/>
        </authorList>
    </citation>
    <scope>NUCLEOTIDE SEQUENCE [LARGE SCALE GENOMIC DNA]</scope>
    <source>
        <strain evidence="1 3">JW-YL-7</strain>
    </source>
</reference>
<accession>A0A150FPC0</accession>
<organism evidence="1 3">
    <name type="scientific">Alkalithermobacter thermoalcaliphilus JW-YL-7 = DSM 7308</name>
    <dbReference type="NCBI Taxonomy" id="1121328"/>
    <lineage>
        <taxon>Bacteria</taxon>
        <taxon>Bacillati</taxon>
        <taxon>Bacillota</taxon>
        <taxon>Clostridia</taxon>
        <taxon>Peptostreptococcales</taxon>
        <taxon>Tepidibacteraceae</taxon>
        <taxon>Alkalithermobacter</taxon>
    </lineage>
</organism>
<dbReference type="Proteomes" id="UP000092605">
    <property type="component" value="Unassembled WGS sequence"/>
</dbReference>
<protein>
    <submittedName>
        <fullName evidence="1">Uncharacterized protein</fullName>
    </submittedName>
</protein>
<evidence type="ECO:0000313" key="3">
    <source>
        <dbReference type="Proteomes" id="UP000092605"/>
    </source>
</evidence>
<keyword evidence="4" id="KW-1185">Reference proteome</keyword>
<name>A0A150FPC0_CLOPD</name>
<dbReference type="EMBL" id="LSFY01000001">
    <property type="protein sequence ID" value="KXZ39472.1"/>
    <property type="molecule type" value="Genomic_DNA"/>
</dbReference>
<comment type="caution">
    <text evidence="1">The sequence shown here is derived from an EMBL/GenBank/DDBJ whole genome shotgun (WGS) entry which is preliminary data.</text>
</comment>